<keyword evidence="7" id="KW-0695">RNA-directed DNA polymerase</keyword>
<evidence type="ECO:0000313" key="14">
    <source>
        <dbReference type="EMBL" id="PIC41996.1"/>
    </source>
</evidence>
<dbReference type="FunFam" id="1.10.340.70:FF:000003">
    <property type="entry name" value="Protein CBG25708"/>
    <property type="match status" value="1"/>
</dbReference>
<dbReference type="SMART" id="SM00343">
    <property type="entry name" value="ZnF_C2HC"/>
    <property type="match status" value="2"/>
</dbReference>
<dbReference type="Pfam" id="PF17917">
    <property type="entry name" value="RT_RNaseH"/>
    <property type="match status" value="1"/>
</dbReference>
<accession>A0A2G5URW5</accession>
<protein>
    <recommendedName>
        <fullName evidence="1">RNA-directed DNA polymerase</fullName>
        <ecNumber evidence="1">2.7.7.49</ecNumber>
    </recommendedName>
</protein>
<keyword evidence="3" id="KW-0548">Nucleotidyltransferase</keyword>
<evidence type="ECO:0000313" key="15">
    <source>
        <dbReference type="Proteomes" id="UP000230233"/>
    </source>
</evidence>
<dbReference type="PANTHER" id="PTHR37984">
    <property type="entry name" value="PROTEIN CBG26694"/>
    <property type="match status" value="1"/>
</dbReference>
<dbReference type="GO" id="GO:0008270">
    <property type="term" value="F:zinc ion binding"/>
    <property type="evidence" value="ECO:0007669"/>
    <property type="project" value="UniProtKB-KW"/>
</dbReference>
<feature type="domain" description="Peptidase A2" evidence="11">
    <location>
        <begin position="340"/>
        <end position="358"/>
    </location>
</feature>
<dbReference type="PROSITE" id="PS50994">
    <property type="entry name" value="INTEGRASE"/>
    <property type="match status" value="1"/>
</dbReference>
<dbReference type="GO" id="GO:0004519">
    <property type="term" value="F:endonuclease activity"/>
    <property type="evidence" value="ECO:0007669"/>
    <property type="project" value="UniProtKB-KW"/>
</dbReference>
<dbReference type="InterPro" id="IPR041373">
    <property type="entry name" value="RT_RNaseH"/>
</dbReference>
<dbReference type="Gene3D" id="1.10.340.70">
    <property type="match status" value="1"/>
</dbReference>
<keyword evidence="2" id="KW-0808">Transferase</keyword>
<evidence type="ECO:0000259" key="12">
    <source>
        <dbReference type="PROSITE" id="PS50878"/>
    </source>
</evidence>
<evidence type="ECO:0000256" key="9">
    <source>
        <dbReference type="SAM" id="MobiDB-lite"/>
    </source>
</evidence>
<dbReference type="CDD" id="cd09274">
    <property type="entry name" value="RNase_HI_RT_Ty3"/>
    <property type="match status" value="1"/>
</dbReference>
<dbReference type="EMBL" id="PDUG01000003">
    <property type="protein sequence ID" value="PIC41996.1"/>
    <property type="molecule type" value="Genomic_DNA"/>
</dbReference>
<dbReference type="Pfam" id="PF13975">
    <property type="entry name" value="gag-asp_proteas"/>
    <property type="match status" value="1"/>
</dbReference>
<comment type="caution">
    <text evidence="14">The sequence shown here is derived from an EMBL/GenBank/DDBJ whole genome shotgun (WGS) entry which is preliminary data.</text>
</comment>
<dbReference type="Gene3D" id="3.10.10.10">
    <property type="entry name" value="HIV Type 1 Reverse Transcriptase, subunit A, domain 1"/>
    <property type="match status" value="1"/>
</dbReference>
<keyword evidence="6" id="KW-0378">Hydrolase</keyword>
<dbReference type="OrthoDB" id="5856680at2759"/>
<feature type="compositionally biased region" description="Low complexity" evidence="9">
    <location>
        <begin position="1353"/>
        <end position="1426"/>
    </location>
</feature>
<dbReference type="PROSITE" id="PS50878">
    <property type="entry name" value="RT_POL"/>
    <property type="match status" value="1"/>
</dbReference>
<dbReference type="InterPro" id="IPR012337">
    <property type="entry name" value="RNaseH-like_sf"/>
</dbReference>
<dbReference type="PROSITE" id="PS00141">
    <property type="entry name" value="ASP_PROTEASE"/>
    <property type="match status" value="1"/>
</dbReference>
<feature type="compositionally biased region" description="Low complexity" evidence="9">
    <location>
        <begin position="246"/>
        <end position="259"/>
    </location>
</feature>
<proteinExistence type="predicted"/>
<dbReference type="InterPro" id="IPR036397">
    <property type="entry name" value="RNaseH_sf"/>
</dbReference>
<dbReference type="Pfam" id="PF00078">
    <property type="entry name" value="RVT_1"/>
    <property type="match status" value="1"/>
</dbReference>
<evidence type="ECO:0000256" key="4">
    <source>
        <dbReference type="ARBA" id="ARBA00022722"/>
    </source>
</evidence>
<dbReference type="PROSITE" id="PS50158">
    <property type="entry name" value="ZF_CCHC"/>
    <property type="match status" value="1"/>
</dbReference>
<evidence type="ECO:0000259" key="11">
    <source>
        <dbReference type="PROSITE" id="PS50175"/>
    </source>
</evidence>
<dbReference type="Pfam" id="PF17921">
    <property type="entry name" value="Integrase_H2C2"/>
    <property type="match status" value="1"/>
</dbReference>
<dbReference type="PROSITE" id="PS50175">
    <property type="entry name" value="ASP_PROT_RETROV"/>
    <property type="match status" value="1"/>
</dbReference>
<dbReference type="InterPro" id="IPR055510">
    <property type="entry name" value="DUF7083"/>
</dbReference>
<keyword evidence="8" id="KW-0479">Metal-binding</keyword>
<dbReference type="InterPro" id="IPR041588">
    <property type="entry name" value="Integrase_H2C2"/>
</dbReference>
<dbReference type="Gene3D" id="2.40.70.10">
    <property type="entry name" value="Acid Proteases"/>
    <property type="match status" value="1"/>
</dbReference>
<dbReference type="GO" id="GO:0015074">
    <property type="term" value="P:DNA integration"/>
    <property type="evidence" value="ECO:0007669"/>
    <property type="project" value="UniProtKB-KW"/>
</dbReference>
<dbReference type="PANTHER" id="PTHR37984:SF5">
    <property type="entry name" value="PROTEIN NYNRIN-LIKE"/>
    <property type="match status" value="1"/>
</dbReference>
<dbReference type="GO" id="GO:0004190">
    <property type="term" value="F:aspartic-type endopeptidase activity"/>
    <property type="evidence" value="ECO:0007669"/>
    <property type="project" value="UniProtKB-KW"/>
</dbReference>
<dbReference type="GO" id="GO:0005737">
    <property type="term" value="C:cytoplasm"/>
    <property type="evidence" value="ECO:0007669"/>
    <property type="project" value="UniProtKB-ARBA"/>
</dbReference>
<evidence type="ECO:0000256" key="1">
    <source>
        <dbReference type="ARBA" id="ARBA00012493"/>
    </source>
</evidence>
<dbReference type="InterPro" id="IPR001995">
    <property type="entry name" value="Peptidase_A2_cat"/>
</dbReference>
<dbReference type="InterPro" id="IPR001584">
    <property type="entry name" value="Integrase_cat-core"/>
</dbReference>
<dbReference type="EC" id="2.7.7.49" evidence="1"/>
<feature type="domain" description="Integrase catalytic" evidence="13">
    <location>
        <begin position="1067"/>
        <end position="1220"/>
    </location>
</feature>
<dbReference type="GO" id="GO:0003723">
    <property type="term" value="F:RNA binding"/>
    <property type="evidence" value="ECO:0007669"/>
    <property type="project" value="UniProtKB-KW"/>
</dbReference>
<dbReference type="Pfam" id="PF00665">
    <property type="entry name" value="rve"/>
    <property type="match status" value="1"/>
</dbReference>
<evidence type="ECO:0000256" key="3">
    <source>
        <dbReference type="ARBA" id="ARBA00022695"/>
    </source>
</evidence>
<dbReference type="Proteomes" id="UP000230233">
    <property type="component" value="Chromosome III"/>
</dbReference>
<dbReference type="InterPro" id="IPR043502">
    <property type="entry name" value="DNA/RNA_pol_sf"/>
</dbReference>
<evidence type="ECO:0000256" key="6">
    <source>
        <dbReference type="ARBA" id="ARBA00022801"/>
    </source>
</evidence>
<evidence type="ECO:0000256" key="5">
    <source>
        <dbReference type="ARBA" id="ARBA00022759"/>
    </source>
</evidence>
<dbReference type="GO" id="GO:0042575">
    <property type="term" value="C:DNA polymerase complex"/>
    <property type="evidence" value="ECO:0007669"/>
    <property type="project" value="UniProtKB-ARBA"/>
</dbReference>
<keyword evidence="8" id="KW-0862">Zinc</keyword>
<dbReference type="InterPro" id="IPR001969">
    <property type="entry name" value="Aspartic_peptidase_AS"/>
</dbReference>
<dbReference type="FunFam" id="3.30.70.270:FF:000020">
    <property type="entry name" value="Transposon Tf2-6 polyprotein-like Protein"/>
    <property type="match status" value="1"/>
</dbReference>
<feature type="domain" description="Reverse transcriptase" evidence="12">
    <location>
        <begin position="509"/>
        <end position="687"/>
    </location>
</feature>
<evidence type="ECO:0000256" key="2">
    <source>
        <dbReference type="ARBA" id="ARBA00022679"/>
    </source>
</evidence>
<evidence type="ECO:0000256" key="8">
    <source>
        <dbReference type="PROSITE-ProRule" id="PRU00047"/>
    </source>
</evidence>
<dbReference type="SUPFAM" id="SSF56672">
    <property type="entry name" value="DNA/RNA polymerases"/>
    <property type="match status" value="1"/>
</dbReference>
<dbReference type="GO" id="GO:0003677">
    <property type="term" value="F:DNA binding"/>
    <property type="evidence" value="ECO:0007669"/>
    <property type="project" value="UniProtKB-KW"/>
</dbReference>
<dbReference type="InterPro" id="IPR050951">
    <property type="entry name" value="Retrovirus_Pol_polyprotein"/>
</dbReference>
<dbReference type="SUPFAM" id="SSF50630">
    <property type="entry name" value="Acid proteases"/>
    <property type="match status" value="1"/>
</dbReference>
<dbReference type="Gene3D" id="4.10.60.10">
    <property type="entry name" value="Zinc finger, CCHC-type"/>
    <property type="match status" value="1"/>
</dbReference>
<keyword evidence="4" id="KW-0540">Nuclease</keyword>
<dbReference type="GO" id="GO:0006508">
    <property type="term" value="P:proteolysis"/>
    <property type="evidence" value="ECO:0007669"/>
    <property type="project" value="UniProtKB-KW"/>
</dbReference>
<dbReference type="STRING" id="1611254.A0A2G5URW5"/>
<dbReference type="FunFam" id="3.10.10.10:FF:000008">
    <property type="entry name" value="Protein CBG24470"/>
    <property type="match status" value="1"/>
</dbReference>
<dbReference type="InterPro" id="IPR043128">
    <property type="entry name" value="Rev_trsase/Diguanyl_cyclase"/>
</dbReference>
<feature type="region of interest" description="Disordered" evidence="9">
    <location>
        <begin position="242"/>
        <end position="268"/>
    </location>
</feature>
<dbReference type="GO" id="GO:0003964">
    <property type="term" value="F:RNA-directed DNA polymerase activity"/>
    <property type="evidence" value="ECO:0007669"/>
    <property type="project" value="UniProtKB-KW"/>
</dbReference>
<dbReference type="GO" id="GO:0019899">
    <property type="term" value="F:enzyme binding"/>
    <property type="evidence" value="ECO:0007669"/>
    <property type="project" value="UniProtKB-ARBA"/>
</dbReference>
<keyword evidence="8" id="KW-0863">Zinc-finger</keyword>
<keyword evidence="5" id="KW-0255">Endonuclease</keyword>
<dbReference type="Gene3D" id="3.30.70.270">
    <property type="match status" value="2"/>
</dbReference>
<evidence type="ECO:0000256" key="7">
    <source>
        <dbReference type="ARBA" id="ARBA00022918"/>
    </source>
</evidence>
<dbReference type="Pfam" id="PF23309">
    <property type="entry name" value="DUF7083"/>
    <property type="match status" value="1"/>
</dbReference>
<dbReference type="InterPro" id="IPR021109">
    <property type="entry name" value="Peptidase_aspartic_dom_sf"/>
</dbReference>
<organism evidence="14 15">
    <name type="scientific">Caenorhabditis nigoni</name>
    <dbReference type="NCBI Taxonomy" id="1611254"/>
    <lineage>
        <taxon>Eukaryota</taxon>
        <taxon>Metazoa</taxon>
        <taxon>Ecdysozoa</taxon>
        <taxon>Nematoda</taxon>
        <taxon>Chromadorea</taxon>
        <taxon>Rhabditida</taxon>
        <taxon>Rhabditina</taxon>
        <taxon>Rhabditomorpha</taxon>
        <taxon>Rhabditoidea</taxon>
        <taxon>Rhabditidae</taxon>
        <taxon>Peloderinae</taxon>
        <taxon>Caenorhabditis</taxon>
    </lineage>
</organism>
<dbReference type="SUPFAM" id="SSF53098">
    <property type="entry name" value="Ribonuclease H-like"/>
    <property type="match status" value="1"/>
</dbReference>
<feature type="domain" description="CCHC-type" evidence="10">
    <location>
        <begin position="292"/>
        <end position="307"/>
    </location>
</feature>
<dbReference type="SUPFAM" id="SSF57756">
    <property type="entry name" value="Retrovirus zinc finger-like domains"/>
    <property type="match status" value="1"/>
</dbReference>
<name>A0A2G5URW5_9PELO</name>
<dbReference type="InterPro" id="IPR036875">
    <property type="entry name" value="Znf_CCHC_sf"/>
</dbReference>
<dbReference type="FunFam" id="3.30.420.10:FF:000131">
    <property type="entry name" value="Protein CBG26278"/>
    <property type="match status" value="1"/>
</dbReference>
<feature type="region of interest" description="Disordered" evidence="9">
    <location>
        <begin position="1347"/>
        <end position="1446"/>
    </location>
</feature>
<gene>
    <name evidence="14" type="primary">Cnig_chr_III.g9213</name>
    <name evidence="14" type="ORF">B9Z55_009213</name>
</gene>
<keyword evidence="15" id="KW-1185">Reference proteome</keyword>
<dbReference type="CDD" id="cd01647">
    <property type="entry name" value="RT_LTR"/>
    <property type="match status" value="1"/>
</dbReference>
<evidence type="ECO:0000259" key="13">
    <source>
        <dbReference type="PROSITE" id="PS50994"/>
    </source>
</evidence>
<dbReference type="InterPro" id="IPR001878">
    <property type="entry name" value="Znf_CCHC"/>
</dbReference>
<dbReference type="Gene3D" id="3.30.420.10">
    <property type="entry name" value="Ribonuclease H-like superfamily/Ribonuclease H"/>
    <property type="match status" value="1"/>
</dbReference>
<dbReference type="InterPro" id="IPR000477">
    <property type="entry name" value="RT_dom"/>
</dbReference>
<sequence length="1901" mass="216779">MDAQTLKEFMQLQRELMTQQQNAFNEVITKLGQKEETKDNTAVVNSLNARITPFAYNADEGETFDRWYSRYEDIIKNDGASLKGGEMARFIVSKLERKESEQFRNHLLPKIPSEVELEDTIKALKKLFNESKSITRMRYELLTVKFDGADRKEYTGNIKRLFNVAQWKQMSEDQAQCLLWTIGLQSSQHTESRLRALREMEANPKITLTELADRLDHVIAMKADADFIGGTKSSVNFIKNKKPHVQQPFKPKPSNQNPPKSDDKKKPPPTPCCYCGDMHWNRDCKQRKSLVCQKCHRTGHIAKMCRQKNSQSNNAVFIAESSAGAKNRIYTDVIINGTPIRMVLDTGAEVTLLNKTDWVKMNKPTLSPPTLNLRTATNKPIDVKGQFQCKFVLNGQNGSGSCHVTDTASLLGMDWISQDKSLFEHLIRGSINAVKSSEAPEVMAKHRIQLQKRLETEFPEVFKAGLGRCTKTKAQLHLKPEAKPTFRKARPVPYAVLPKVSQEINRLVKEGVITPTNYSDFAAPIVVVQKKDGSIRMCADYSTGLNDSLQMHQHPLPTAEDVFSKLNGGNYFTQVDLAEAYLQIEMDDDSKTMLTINTHLGMFHYNRMPFGVKTAPAMFQQVIDTMITGLEGVSAYMDDIIITGATIAEHNDRLQQLFRRIEDYGFRVRSAKCSFLQSQIRFLGFIVDRFGRRPDPAKIEAICQMPAPTDVSKLRSLLGMVQFYGSFVKDLHNYRAALDELTKKDAEFEWTTACQASFDKIRDILKSDLLLTHYDPKLPIVVAADASNYGIGAVITHRFPDGSEKAIFHASRTLTSAQRGYAQIEKEALGLIFAVEKFHRYIHGRKFTLLTDHKPLLAIFGSKKGIPVYSSSRLQRWATILLNYDFNIEYRNTSSFGQADALSRLIDVNKKNLEDEDCVIAAVEAEVDAEHHGITRHLPITATTIQKATHSDPITAAVIQYVQQGIWPKIDKSSPIFPFYSRRESLSIANGTLMFGHRIVIPAQLRQRVKTTLHKAHPGQERMKQLARSYVYWPQIDSEIESLVRNCQGCQAAAKNPVKTTLQPWPTASIPLERIHIDYAGPIDGIYYLVFVDAFSKWPEILPTRTITASRTIELLTPIFARYGNPQTLVSDNGTQFVSSTFQKFCSSRGIKHLRSPPFHPQSNGQAERFVDTFKRALVKLKREETTQEALQTFLMAYRSTPCTSSPGQLSPAENFLKRKMRTIMDLMLPTHLPIDTSSSNKMKQQFDRHHGAKWRCYSIGDAVFVKDFRSPNTWLPGTVIARFGSVKYTVRCDGLEWIRHANQLRRRDHLPSSSHLLDCFDLPTTPPPSSDVFTLPTSPSFDCFPPSPCQDVPSTTTLVPRTTTSVPSTTTLAPRTTTSLPSTTTMPPSTTTTPTPPSTTTNTSPPSTTTLPPSTATAAGPSSSLMPAPQVAAPTLRRSTRTVRAPAQLDMDPTVEKCLLNCILKRFPTLHLFLHTQNACHLFPEVNCDFYVSSNQSELNNASWEEPHFKKIFCTGHQSDPENTYLYEVNLLDGTKLTNNYYVFFNMEQIRKNHIKYFLYDTQDLMHFTKNLQHLKPRRHRDECRYNLDAFQRVYPEKKIYIRTISSMIKFREETKRVFTEEVLDMIPVVLRQQNTPIEENDDRLVKYRRKWETNNKDLETTISLTEFWYILEEFDIDRTEITIIPDPVYEITMQKMINDLRRRSFNVIGPCGEQMMRFEQAVFHIFEVVVCSVNWTMDSCNKHEGCLKELKDRIIFSMRAYSGMKEGTYVTVEHVESTIVQLKNHCSFKLQSNTPSPLVELQNLKIDDKISKETFISNCHKFGLTKIGSNMKVMEPLTMAFVVRIHYLSAWRNEFFDFQTLELYHMILDETEFRSFSLSQTLDLDDEPSFRADGNSFRI</sequence>
<evidence type="ECO:0000259" key="10">
    <source>
        <dbReference type="PROSITE" id="PS50158"/>
    </source>
</evidence>
<reference evidence="15" key="1">
    <citation type="submission" date="2017-10" db="EMBL/GenBank/DDBJ databases">
        <title>Rapid genome shrinkage in a self-fertile nematode reveals novel sperm competition proteins.</title>
        <authorList>
            <person name="Yin D."/>
            <person name="Schwarz E.M."/>
            <person name="Thomas C.G."/>
            <person name="Felde R.L."/>
            <person name="Korf I.F."/>
            <person name="Cutter A.D."/>
            <person name="Schartner C.M."/>
            <person name="Ralston E.J."/>
            <person name="Meyer B.J."/>
            <person name="Haag E.S."/>
        </authorList>
    </citation>
    <scope>NUCLEOTIDE SEQUENCE [LARGE SCALE GENOMIC DNA]</scope>
    <source>
        <strain evidence="15">JU1422</strain>
    </source>
</reference>